<sequence>MFQLKAAVAAEIEIKKSRFLGQLYPIYSRQEAQRLLTQIRGQHPNAVHVCWVLLCEGDSGLDDDGEPSGTAAKPIYNVLVHKELFNVLAVVVRYWGGTKLGAGGLTRAYGQAISDAFKEAELVAIEVLSELKLALNFSDESLIRRLCDQYGATVLQVDYAEQAHLTIKLKANQTEQFFQEACNVLRGNLRRISSEESEERSE</sequence>
<gene>
    <name evidence="4" type="ORF">KDM90_16040</name>
</gene>
<keyword evidence="5" id="KW-1185">Reference proteome</keyword>
<dbReference type="Pfam" id="PF01205">
    <property type="entry name" value="Impact_N"/>
    <property type="match status" value="1"/>
</dbReference>
<dbReference type="GO" id="GO:0017111">
    <property type="term" value="F:ribonucleoside triphosphate phosphatase activity"/>
    <property type="evidence" value="ECO:0007669"/>
    <property type="project" value="UniProtKB-ARBA"/>
</dbReference>
<evidence type="ECO:0000313" key="5">
    <source>
        <dbReference type="Proteomes" id="UP000678545"/>
    </source>
</evidence>
<accession>A0A941E871</accession>
<dbReference type="PANTHER" id="PTHR16301:SF20">
    <property type="entry name" value="IMPACT FAMILY MEMBER YIGZ"/>
    <property type="match status" value="1"/>
</dbReference>
<dbReference type="Gene3D" id="3.30.230.30">
    <property type="entry name" value="Impact, N-terminal domain"/>
    <property type="match status" value="1"/>
</dbReference>
<dbReference type="InterPro" id="IPR035647">
    <property type="entry name" value="EFG_III/V"/>
</dbReference>
<dbReference type="EMBL" id="JAGSPJ010000007">
    <property type="protein sequence ID" value="MBR7801523.1"/>
    <property type="molecule type" value="Genomic_DNA"/>
</dbReference>
<dbReference type="SUPFAM" id="SSF54980">
    <property type="entry name" value="EF-G C-terminal domain-like"/>
    <property type="match status" value="1"/>
</dbReference>
<comment type="caution">
    <text evidence="4">The sequence shown here is derived from an EMBL/GenBank/DDBJ whole genome shotgun (WGS) entry which is preliminary data.</text>
</comment>
<protein>
    <submittedName>
        <fullName evidence="4">YigZ family protein</fullName>
    </submittedName>
</protein>
<comment type="similarity">
    <text evidence="1">Belongs to the IMPACT family.</text>
</comment>
<dbReference type="GO" id="GO:0032561">
    <property type="term" value="F:guanyl ribonucleotide binding"/>
    <property type="evidence" value="ECO:0007669"/>
    <property type="project" value="UniProtKB-ARBA"/>
</dbReference>
<dbReference type="Proteomes" id="UP000678545">
    <property type="component" value="Unassembled WGS sequence"/>
</dbReference>
<evidence type="ECO:0000313" key="4">
    <source>
        <dbReference type="EMBL" id="MBR7801523.1"/>
    </source>
</evidence>
<evidence type="ECO:0000256" key="1">
    <source>
        <dbReference type="ARBA" id="ARBA00007665"/>
    </source>
</evidence>
<reference evidence="4" key="1">
    <citation type="submission" date="2021-04" db="EMBL/GenBank/DDBJ databases">
        <title>novel species isolated from subtropical streams in China.</title>
        <authorList>
            <person name="Lu H."/>
        </authorList>
    </citation>
    <scope>NUCLEOTIDE SEQUENCE</scope>
    <source>
        <strain evidence="4">FT137W</strain>
    </source>
</reference>
<dbReference type="RefSeq" id="WP_212676647.1">
    <property type="nucleotide sequence ID" value="NZ_JAGSPJ010000007.1"/>
</dbReference>
<name>A0A941E871_9BURK</name>
<proteinExistence type="inferred from homology"/>
<evidence type="ECO:0000259" key="2">
    <source>
        <dbReference type="Pfam" id="PF01205"/>
    </source>
</evidence>
<dbReference type="SUPFAM" id="SSF54211">
    <property type="entry name" value="Ribosomal protein S5 domain 2-like"/>
    <property type="match status" value="1"/>
</dbReference>
<dbReference type="GO" id="GO:0005737">
    <property type="term" value="C:cytoplasm"/>
    <property type="evidence" value="ECO:0007669"/>
    <property type="project" value="TreeGrafter"/>
</dbReference>
<dbReference type="Pfam" id="PF09186">
    <property type="entry name" value="DUF1949"/>
    <property type="match status" value="1"/>
</dbReference>
<dbReference type="PANTHER" id="PTHR16301">
    <property type="entry name" value="IMPACT-RELATED"/>
    <property type="match status" value="1"/>
</dbReference>
<dbReference type="InterPro" id="IPR020568">
    <property type="entry name" value="Ribosomal_Su5_D2-typ_SF"/>
</dbReference>
<feature type="domain" description="Impact N-terminal" evidence="2">
    <location>
        <begin position="15"/>
        <end position="116"/>
    </location>
</feature>
<dbReference type="InterPro" id="IPR015269">
    <property type="entry name" value="UPF0029_Impact_C"/>
</dbReference>
<organism evidence="4 5">
    <name type="scientific">Undibacterium fentianense</name>
    <dbReference type="NCBI Taxonomy" id="2828728"/>
    <lineage>
        <taxon>Bacteria</taxon>
        <taxon>Pseudomonadati</taxon>
        <taxon>Pseudomonadota</taxon>
        <taxon>Betaproteobacteria</taxon>
        <taxon>Burkholderiales</taxon>
        <taxon>Oxalobacteraceae</taxon>
        <taxon>Undibacterium</taxon>
    </lineage>
</organism>
<dbReference type="GO" id="GO:0006446">
    <property type="term" value="P:regulation of translational initiation"/>
    <property type="evidence" value="ECO:0007669"/>
    <property type="project" value="TreeGrafter"/>
</dbReference>
<feature type="domain" description="UPF0029" evidence="3">
    <location>
        <begin position="134"/>
        <end position="185"/>
    </location>
</feature>
<evidence type="ECO:0000259" key="3">
    <source>
        <dbReference type="Pfam" id="PF09186"/>
    </source>
</evidence>
<dbReference type="Gene3D" id="3.30.70.240">
    <property type="match status" value="1"/>
</dbReference>
<dbReference type="AlphaFoldDB" id="A0A941E871"/>
<dbReference type="InterPro" id="IPR036956">
    <property type="entry name" value="Impact_N_sf"/>
</dbReference>
<dbReference type="InterPro" id="IPR001498">
    <property type="entry name" value="Impact_N"/>
</dbReference>
<dbReference type="InterPro" id="IPR023582">
    <property type="entry name" value="Impact"/>
</dbReference>